<dbReference type="EMBL" id="JAVHJS010000004">
    <property type="protein sequence ID" value="KAK2860487.1"/>
    <property type="molecule type" value="Genomic_DNA"/>
</dbReference>
<evidence type="ECO:0000313" key="4">
    <source>
        <dbReference type="Proteomes" id="UP001187315"/>
    </source>
</evidence>
<feature type="chain" id="PRO_5041713372" description="Secreted protein" evidence="2">
    <location>
        <begin position="33"/>
        <end position="115"/>
    </location>
</feature>
<sequence>MDVRNGCFFSREFNAVLFFIISLPLSTQQCSATLRPIAPSRNLCERGDIKRLKGRGSKFGRGRRGRDSLCFPTALLYTHIQQHSHHSGLFRSRTGTRKKGKGQSQAASPTGITRL</sequence>
<gene>
    <name evidence="3" type="ORF">Q7C36_004653</name>
</gene>
<feature type="region of interest" description="Disordered" evidence="1">
    <location>
        <begin position="83"/>
        <end position="115"/>
    </location>
</feature>
<comment type="caution">
    <text evidence="3">The sequence shown here is derived from an EMBL/GenBank/DDBJ whole genome shotgun (WGS) entry which is preliminary data.</text>
</comment>
<evidence type="ECO:0000256" key="2">
    <source>
        <dbReference type="SAM" id="SignalP"/>
    </source>
</evidence>
<organism evidence="3 4">
    <name type="scientific">Tachysurus vachellii</name>
    <name type="common">Darkbarbel catfish</name>
    <name type="synonym">Pelteobagrus vachellii</name>
    <dbReference type="NCBI Taxonomy" id="175792"/>
    <lineage>
        <taxon>Eukaryota</taxon>
        <taxon>Metazoa</taxon>
        <taxon>Chordata</taxon>
        <taxon>Craniata</taxon>
        <taxon>Vertebrata</taxon>
        <taxon>Euteleostomi</taxon>
        <taxon>Actinopterygii</taxon>
        <taxon>Neopterygii</taxon>
        <taxon>Teleostei</taxon>
        <taxon>Ostariophysi</taxon>
        <taxon>Siluriformes</taxon>
        <taxon>Bagridae</taxon>
        <taxon>Tachysurus</taxon>
    </lineage>
</organism>
<keyword evidence="4" id="KW-1185">Reference proteome</keyword>
<feature type="compositionally biased region" description="Polar residues" evidence="1">
    <location>
        <begin position="102"/>
        <end position="115"/>
    </location>
</feature>
<accession>A0AA88NPL0</accession>
<keyword evidence="2" id="KW-0732">Signal</keyword>
<protein>
    <recommendedName>
        <fullName evidence="5">Secreted protein</fullName>
    </recommendedName>
</protein>
<dbReference type="AlphaFoldDB" id="A0AA88NPL0"/>
<evidence type="ECO:0000256" key="1">
    <source>
        <dbReference type="SAM" id="MobiDB-lite"/>
    </source>
</evidence>
<feature type="signal peptide" evidence="2">
    <location>
        <begin position="1"/>
        <end position="32"/>
    </location>
</feature>
<feature type="compositionally biased region" description="Basic residues" evidence="1">
    <location>
        <begin position="83"/>
        <end position="101"/>
    </location>
</feature>
<reference evidence="3" key="1">
    <citation type="submission" date="2023-08" db="EMBL/GenBank/DDBJ databases">
        <title>Pelteobagrus vachellii genome.</title>
        <authorList>
            <person name="Liu H."/>
        </authorList>
    </citation>
    <scope>NUCLEOTIDE SEQUENCE</scope>
    <source>
        <strain evidence="3">PRFRI_2022a</strain>
        <tissue evidence="3">Muscle</tissue>
    </source>
</reference>
<evidence type="ECO:0008006" key="5">
    <source>
        <dbReference type="Google" id="ProtNLM"/>
    </source>
</evidence>
<name>A0AA88NPL0_TACVA</name>
<evidence type="ECO:0000313" key="3">
    <source>
        <dbReference type="EMBL" id="KAK2860487.1"/>
    </source>
</evidence>
<dbReference type="Proteomes" id="UP001187315">
    <property type="component" value="Unassembled WGS sequence"/>
</dbReference>
<proteinExistence type="predicted"/>